<dbReference type="EMBL" id="JAVRRD010000003">
    <property type="protein sequence ID" value="KAK5061539.1"/>
    <property type="molecule type" value="Genomic_DNA"/>
</dbReference>
<dbReference type="GeneID" id="89976248"/>
<evidence type="ECO:0000256" key="1">
    <source>
        <dbReference type="SAM" id="MobiDB-lite"/>
    </source>
</evidence>
<reference evidence="2 3" key="1">
    <citation type="submission" date="2023-08" db="EMBL/GenBank/DDBJ databases">
        <title>Black Yeasts Isolated from many extreme environments.</title>
        <authorList>
            <person name="Coleine C."/>
            <person name="Stajich J.E."/>
            <person name="Selbmann L."/>
        </authorList>
    </citation>
    <scope>NUCLEOTIDE SEQUENCE [LARGE SCALE GENOMIC DNA]</scope>
    <source>
        <strain evidence="2 3">CCFEE 5792</strain>
    </source>
</reference>
<gene>
    <name evidence="2" type="ORF">LTR84_008083</name>
</gene>
<accession>A0AAV9NM00</accession>
<comment type="caution">
    <text evidence="2">The sequence shown here is derived from an EMBL/GenBank/DDBJ whole genome shotgun (WGS) entry which is preliminary data.</text>
</comment>
<sequence>MIALAAACNSSISAVDRTRVLLLKKNLSIREFSVEPATSDTALILCRLLTCISQCTEDWGTAAMHMKNGRKILKEACLNRPYQTDLIRLMAPTLLGISSDASEDSEIVGQMKYDKRQSFTSLVFIRKQYGQLLTSLHKADWPFVDTDTNALLLLGWSTVTKASNSMAFPEIFNVASDDPLIPAAQVRAALLTEGRLLSLDQLVALCLRLFRHGSDIFVDCTSRDWNILGDWKSDFRLVVDNYVAHAIDVEPRTIAGTFWHSERFYSHCTVERHFREMGESSDDVDYNNQASDFNPSNGSVNESVDDRKGYYLEHVCPYRSGFTPAWYS</sequence>
<feature type="compositionally biased region" description="Polar residues" evidence="1">
    <location>
        <begin position="286"/>
        <end position="301"/>
    </location>
</feature>
<dbReference type="Proteomes" id="UP001358417">
    <property type="component" value="Unassembled WGS sequence"/>
</dbReference>
<feature type="region of interest" description="Disordered" evidence="1">
    <location>
        <begin position="280"/>
        <end position="301"/>
    </location>
</feature>
<proteinExistence type="predicted"/>
<name>A0AAV9NM00_9EURO</name>
<organism evidence="2 3">
    <name type="scientific">Exophiala bonariae</name>
    <dbReference type="NCBI Taxonomy" id="1690606"/>
    <lineage>
        <taxon>Eukaryota</taxon>
        <taxon>Fungi</taxon>
        <taxon>Dikarya</taxon>
        <taxon>Ascomycota</taxon>
        <taxon>Pezizomycotina</taxon>
        <taxon>Eurotiomycetes</taxon>
        <taxon>Chaetothyriomycetidae</taxon>
        <taxon>Chaetothyriales</taxon>
        <taxon>Herpotrichiellaceae</taxon>
        <taxon>Exophiala</taxon>
    </lineage>
</organism>
<keyword evidence="3" id="KW-1185">Reference proteome</keyword>
<evidence type="ECO:0000313" key="3">
    <source>
        <dbReference type="Proteomes" id="UP001358417"/>
    </source>
</evidence>
<dbReference type="RefSeq" id="XP_064710636.1">
    <property type="nucleotide sequence ID" value="XM_064851633.1"/>
</dbReference>
<evidence type="ECO:0000313" key="2">
    <source>
        <dbReference type="EMBL" id="KAK5061539.1"/>
    </source>
</evidence>
<protein>
    <submittedName>
        <fullName evidence="2">Uncharacterized protein</fullName>
    </submittedName>
</protein>
<dbReference type="AlphaFoldDB" id="A0AAV9NM00"/>